<evidence type="ECO:0000256" key="9">
    <source>
        <dbReference type="ARBA" id="ARBA00032900"/>
    </source>
</evidence>
<dbReference type="Proteomes" id="UP000001449">
    <property type="component" value="Unassembled WGS sequence"/>
</dbReference>
<keyword evidence="15" id="KW-1185">Reference proteome</keyword>
<evidence type="ECO:0000256" key="6">
    <source>
        <dbReference type="ARBA" id="ARBA00022490"/>
    </source>
</evidence>
<keyword evidence="8" id="KW-0378">Hydrolase</keyword>
<evidence type="ECO:0000256" key="10">
    <source>
        <dbReference type="ARBA" id="ARBA00047761"/>
    </source>
</evidence>
<evidence type="ECO:0000256" key="7">
    <source>
        <dbReference type="ARBA" id="ARBA00022723"/>
    </source>
</evidence>
<organism evidence="14 15">
    <name type="scientific">Thalassiosira pseudonana</name>
    <name type="common">Marine diatom</name>
    <name type="synonym">Cyclotella nana</name>
    <dbReference type="NCBI Taxonomy" id="35128"/>
    <lineage>
        <taxon>Eukaryota</taxon>
        <taxon>Sar</taxon>
        <taxon>Stramenopiles</taxon>
        <taxon>Ochrophyta</taxon>
        <taxon>Bacillariophyta</taxon>
        <taxon>Coscinodiscophyceae</taxon>
        <taxon>Thalassiosirophycidae</taxon>
        <taxon>Thalassiosirales</taxon>
        <taxon>Thalassiosiraceae</taxon>
        <taxon>Thalassiosira</taxon>
    </lineage>
</organism>
<dbReference type="HOGENOM" id="CLU_494802_0_0_1"/>
<comment type="catalytic activity">
    <reaction evidence="11">
        <text>O-phospho-L-threonyl-[protein] + H2O = L-threonyl-[protein] + phosphate</text>
        <dbReference type="Rhea" id="RHEA:47004"/>
        <dbReference type="Rhea" id="RHEA-COMP:11060"/>
        <dbReference type="Rhea" id="RHEA-COMP:11605"/>
        <dbReference type="ChEBI" id="CHEBI:15377"/>
        <dbReference type="ChEBI" id="CHEBI:30013"/>
        <dbReference type="ChEBI" id="CHEBI:43474"/>
        <dbReference type="ChEBI" id="CHEBI:61977"/>
        <dbReference type="EC" id="3.1.3.16"/>
    </reaction>
</comment>
<comment type="similarity">
    <text evidence="3">Belongs to the metallophosphoesterase superfamily. CPPED1 family.</text>
</comment>
<proteinExistence type="inferred from homology"/>
<dbReference type="Gene3D" id="3.60.21.10">
    <property type="match status" value="1"/>
</dbReference>
<dbReference type="InParanoid" id="B8LDA0"/>
<dbReference type="InterPro" id="IPR004843">
    <property type="entry name" value="Calcineurin-like_PHP"/>
</dbReference>
<evidence type="ECO:0000313" key="15">
    <source>
        <dbReference type="Proteomes" id="UP000001449"/>
    </source>
</evidence>
<dbReference type="eggNOG" id="KOG1378">
    <property type="taxonomic scope" value="Eukaryota"/>
</dbReference>
<reference evidence="14 15" key="1">
    <citation type="journal article" date="2004" name="Science">
        <title>The genome of the diatom Thalassiosira pseudonana: ecology, evolution, and metabolism.</title>
        <authorList>
            <person name="Armbrust E.V."/>
            <person name="Berges J.A."/>
            <person name="Bowler C."/>
            <person name="Green B.R."/>
            <person name="Martinez D."/>
            <person name="Putnam N.H."/>
            <person name="Zhou S."/>
            <person name="Allen A.E."/>
            <person name="Apt K.E."/>
            <person name="Bechner M."/>
            <person name="Brzezinski M.A."/>
            <person name="Chaal B.K."/>
            <person name="Chiovitti A."/>
            <person name="Davis A.K."/>
            <person name="Demarest M.S."/>
            <person name="Detter J.C."/>
            <person name="Glavina T."/>
            <person name="Goodstein D."/>
            <person name="Hadi M.Z."/>
            <person name="Hellsten U."/>
            <person name="Hildebrand M."/>
            <person name="Jenkins B.D."/>
            <person name="Jurka J."/>
            <person name="Kapitonov V.V."/>
            <person name="Kroger N."/>
            <person name="Lau W.W."/>
            <person name="Lane T.W."/>
            <person name="Larimer F.W."/>
            <person name="Lippmeier J.C."/>
            <person name="Lucas S."/>
            <person name="Medina M."/>
            <person name="Montsant A."/>
            <person name="Obornik M."/>
            <person name="Parker M.S."/>
            <person name="Palenik B."/>
            <person name="Pazour G.J."/>
            <person name="Richardson P.M."/>
            <person name="Rynearson T.A."/>
            <person name="Saito M.A."/>
            <person name="Schwartz D.C."/>
            <person name="Thamatrakoln K."/>
            <person name="Valentin K."/>
            <person name="Vardi A."/>
            <person name="Wilkerson F.P."/>
            <person name="Rokhsar D.S."/>
        </authorList>
    </citation>
    <scope>NUCLEOTIDE SEQUENCE [LARGE SCALE GENOMIC DNA]</scope>
    <source>
        <strain evidence="14 15">CCMP1335</strain>
    </source>
</reference>
<evidence type="ECO:0000256" key="11">
    <source>
        <dbReference type="ARBA" id="ARBA00048336"/>
    </source>
</evidence>
<name>B8LDA0_THAPS</name>
<comment type="catalytic activity">
    <reaction evidence="10">
        <text>O-phospho-L-seryl-[protein] + H2O = L-seryl-[protein] + phosphate</text>
        <dbReference type="Rhea" id="RHEA:20629"/>
        <dbReference type="Rhea" id="RHEA-COMP:9863"/>
        <dbReference type="Rhea" id="RHEA-COMP:11604"/>
        <dbReference type="ChEBI" id="CHEBI:15377"/>
        <dbReference type="ChEBI" id="CHEBI:29999"/>
        <dbReference type="ChEBI" id="CHEBI:43474"/>
        <dbReference type="ChEBI" id="CHEBI:83421"/>
        <dbReference type="EC" id="3.1.3.16"/>
    </reaction>
</comment>
<dbReference type="EC" id="3.1.3.16" evidence="4"/>
<dbReference type="GO" id="GO:0046872">
    <property type="term" value="F:metal ion binding"/>
    <property type="evidence" value="ECO:0007669"/>
    <property type="project" value="UniProtKB-KW"/>
</dbReference>
<sequence>MAAVSIGASTLLTNSQHKRQDSKIAQQDLWSRIIGDGELSPSSSPLLSKASKYLSSTETSKVPRYADAQRDRTLYHPKLVQPTTEQEKDHLAMLSERRIRVDNREAKHQQELVDKLSKALMLGTNSTNTVELSQKGSEDFPSPTSTLCFPEPHHNNDTSSSHNSDYDMDTFIGTCGLVANELEKLKSTQQSSTESTVSDTVFGEMEPQSSSHSFVICSDTQLGIASQNLEWETELAYSRQSVQLINELNPRPRFVSMCGDLIDMEYTFEERRGYSANFKTKEECDRVQDQQNSDFQHVWSDLHPDIAIVCVCGNHDVGNRPTSASIKRFVDAFGDEYLAFWVNGTYNVVLNNVLFVDHSGEGAQELFDTQLLWLEERLKYAHEHDAKMIFVHAHHPWFLYDENETPETLNGLSPLPLEWQNSSQPTANKSAGFPDAYFSIPKHYRRLALDLFKKYRVNSCFSGHFHQNVVSRTRWGMDMIITAPLSVVFESTGKPLQSEENCRGVRIINVELKSSTSLQRDRFSGVSEHSNDKMCNQVRSGGTIKHYFKPL</sequence>
<dbReference type="PANTHER" id="PTHR43143">
    <property type="entry name" value="METALLOPHOSPHOESTERASE, CALCINEURIN SUPERFAMILY"/>
    <property type="match status" value="1"/>
</dbReference>
<evidence type="ECO:0000256" key="2">
    <source>
        <dbReference type="ARBA" id="ARBA00004496"/>
    </source>
</evidence>
<feature type="domain" description="Calcineurin-like phosphoesterase" evidence="13">
    <location>
        <begin position="214"/>
        <end position="467"/>
    </location>
</feature>
<evidence type="ECO:0000313" key="14">
    <source>
        <dbReference type="EMBL" id="EED86677.1"/>
    </source>
</evidence>
<protein>
    <recommendedName>
        <fullName evidence="5">Serine/threonine-protein phosphatase CPPED1</fullName>
        <ecNumber evidence="4">3.1.3.16</ecNumber>
    </recommendedName>
    <alternativeName>
        <fullName evidence="9">Calcineurin-like phosphoesterase domain-containing protein 1</fullName>
    </alternativeName>
</protein>
<accession>B8LDA0</accession>
<evidence type="ECO:0000256" key="8">
    <source>
        <dbReference type="ARBA" id="ARBA00022801"/>
    </source>
</evidence>
<keyword evidence="7" id="KW-0479">Metal-binding</keyword>
<reference evidence="14 15" key="2">
    <citation type="journal article" date="2008" name="Nature">
        <title>The Phaeodactylum genome reveals the evolutionary history of diatom genomes.</title>
        <authorList>
            <person name="Bowler C."/>
            <person name="Allen A.E."/>
            <person name="Badger J.H."/>
            <person name="Grimwood J."/>
            <person name="Jabbari K."/>
            <person name="Kuo A."/>
            <person name="Maheswari U."/>
            <person name="Martens C."/>
            <person name="Maumus F."/>
            <person name="Otillar R.P."/>
            <person name="Rayko E."/>
            <person name="Salamov A."/>
            <person name="Vandepoele K."/>
            <person name="Beszteri B."/>
            <person name="Gruber A."/>
            <person name="Heijde M."/>
            <person name="Katinka M."/>
            <person name="Mock T."/>
            <person name="Valentin K."/>
            <person name="Verret F."/>
            <person name="Berges J.A."/>
            <person name="Brownlee C."/>
            <person name="Cadoret J.P."/>
            <person name="Chiovitti A."/>
            <person name="Choi C.J."/>
            <person name="Coesel S."/>
            <person name="De Martino A."/>
            <person name="Detter J.C."/>
            <person name="Durkin C."/>
            <person name="Falciatore A."/>
            <person name="Fournet J."/>
            <person name="Haruta M."/>
            <person name="Huysman M.J."/>
            <person name="Jenkins B.D."/>
            <person name="Jiroutova K."/>
            <person name="Jorgensen R.E."/>
            <person name="Joubert Y."/>
            <person name="Kaplan A."/>
            <person name="Kroger N."/>
            <person name="Kroth P.G."/>
            <person name="La Roche J."/>
            <person name="Lindquist E."/>
            <person name="Lommer M."/>
            <person name="Martin-Jezequel V."/>
            <person name="Lopez P.J."/>
            <person name="Lucas S."/>
            <person name="Mangogna M."/>
            <person name="McGinnis K."/>
            <person name="Medlin L.K."/>
            <person name="Montsant A."/>
            <person name="Oudot-Le Secq M.P."/>
            <person name="Napoli C."/>
            <person name="Obornik M."/>
            <person name="Parker M.S."/>
            <person name="Petit J.L."/>
            <person name="Porcel B.M."/>
            <person name="Poulsen N."/>
            <person name="Robison M."/>
            <person name="Rychlewski L."/>
            <person name="Rynearson T.A."/>
            <person name="Schmutz J."/>
            <person name="Shapiro H."/>
            <person name="Siaut M."/>
            <person name="Stanley M."/>
            <person name="Sussman M.R."/>
            <person name="Taylor A.R."/>
            <person name="Vardi A."/>
            <person name="von Dassow P."/>
            <person name="Vyverman W."/>
            <person name="Willis A."/>
            <person name="Wyrwicz L.S."/>
            <person name="Rokhsar D.S."/>
            <person name="Weissenbach J."/>
            <person name="Armbrust E.V."/>
            <person name="Green B.R."/>
            <person name="Van de Peer Y."/>
            <person name="Grigoriev I.V."/>
        </authorList>
    </citation>
    <scope>NUCLEOTIDE SEQUENCE [LARGE SCALE GENOMIC DNA]</scope>
    <source>
        <strain evidence="14 15">CCMP1335</strain>
    </source>
</reference>
<dbReference type="KEGG" id="tps:THAPSDRAFT_11176"/>
<dbReference type="PaxDb" id="35128-Thaps11176"/>
<dbReference type="GO" id="GO:0005737">
    <property type="term" value="C:cytoplasm"/>
    <property type="evidence" value="ECO:0007669"/>
    <property type="project" value="UniProtKB-SubCell"/>
</dbReference>
<feature type="region of interest" description="Disordered" evidence="12">
    <location>
        <begin position="1"/>
        <end position="23"/>
    </location>
</feature>
<dbReference type="RefSeq" id="XP_002296949.1">
    <property type="nucleotide sequence ID" value="XM_002296913.1"/>
</dbReference>
<dbReference type="InterPro" id="IPR029052">
    <property type="entry name" value="Metallo-depent_PP-like"/>
</dbReference>
<evidence type="ECO:0000256" key="3">
    <source>
        <dbReference type="ARBA" id="ARBA00010567"/>
    </source>
</evidence>
<comment type="cofactor">
    <cofactor evidence="1">
        <name>a divalent metal cation</name>
        <dbReference type="ChEBI" id="CHEBI:60240"/>
    </cofactor>
</comment>
<evidence type="ECO:0000256" key="12">
    <source>
        <dbReference type="SAM" id="MobiDB-lite"/>
    </source>
</evidence>
<dbReference type="GO" id="GO:0004722">
    <property type="term" value="F:protein serine/threonine phosphatase activity"/>
    <property type="evidence" value="ECO:0007669"/>
    <property type="project" value="UniProtKB-EC"/>
</dbReference>
<dbReference type="EMBL" id="DS999419">
    <property type="protein sequence ID" value="EED86677.1"/>
    <property type="molecule type" value="Genomic_DNA"/>
</dbReference>
<keyword evidence="6" id="KW-0963">Cytoplasm</keyword>
<dbReference type="PANTHER" id="PTHR43143:SF1">
    <property type="entry name" value="SERINE_THREONINE-PROTEIN PHOSPHATASE CPPED1"/>
    <property type="match status" value="1"/>
</dbReference>
<evidence type="ECO:0000256" key="5">
    <source>
        <dbReference type="ARBA" id="ARBA00013356"/>
    </source>
</evidence>
<evidence type="ECO:0000259" key="13">
    <source>
        <dbReference type="Pfam" id="PF00149"/>
    </source>
</evidence>
<evidence type="ECO:0000256" key="1">
    <source>
        <dbReference type="ARBA" id="ARBA00001968"/>
    </source>
</evidence>
<dbReference type="AlphaFoldDB" id="B8LDA0"/>
<dbReference type="InterPro" id="IPR051918">
    <property type="entry name" value="STPP_CPPED1"/>
</dbReference>
<dbReference type="Pfam" id="PF00149">
    <property type="entry name" value="Metallophos"/>
    <property type="match status" value="1"/>
</dbReference>
<dbReference type="SUPFAM" id="SSF56300">
    <property type="entry name" value="Metallo-dependent phosphatases"/>
    <property type="match status" value="1"/>
</dbReference>
<dbReference type="InterPro" id="IPR041867">
    <property type="entry name" value="MPP_CSTP1"/>
</dbReference>
<comment type="subcellular location">
    <subcellularLocation>
        <location evidence="2">Cytoplasm</location>
    </subcellularLocation>
</comment>
<gene>
    <name evidence="14" type="ORF">THAPSDRAFT_11176</name>
</gene>
<dbReference type="CDD" id="cd07395">
    <property type="entry name" value="MPP_CSTP1"/>
    <property type="match status" value="1"/>
</dbReference>
<dbReference type="GeneID" id="7449923"/>
<evidence type="ECO:0000256" key="4">
    <source>
        <dbReference type="ARBA" id="ARBA00013081"/>
    </source>
</evidence>